<dbReference type="VEuPathDB" id="AmoebaDB:EHI5A_007300"/>
<feature type="transmembrane region" description="Helical" evidence="1">
    <location>
        <begin position="110"/>
        <end position="130"/>
    </location>
</feature>
<dbReference type="VEuPathDB" id="AmoebaDB:KM1_005670"/>
<protein>
    <submittedName>
        <fullName evidence="2">Uncharacterized protein</fullName>
    </submittedName>
</protein>
<feature type="transmembrane region" description="Helical" evidence="1">
    <location>
        <begin position="55"/>
        <end position="76"/>
    </location>
</feature>
<proteinExistence type="predicted"/>
<name>A0A175JTZ8_ENTHI</name>
<dbReference type="eggNOG" id="ENOG502REYG">
    <property type="taxonomic scope" value="Eukaryota"/>
</dbReference>
<dbReference type="VEuPathDB" id="AmoebaDB:EHI_179860"/>
<dbReference type="Proteomes" id="UP000078387">
    <property type="component" value="Unassembled WGS sequence"/>
</dbReference>
<evidence type="ECO:0000313" key="3">
    <source>
        <dbReference type="Proteomes" id="UP000078387"/>
    </source>
</evidence>
<keyword evidence="1" id="KW-0472">Membrane</keyword>
<comment type="caution">
    <text evidence="2">The sequence shown here is derived from an EMBL/GenBank/DDBJ whole genome shotgun (WGS) entry which is preliminary data.</text>
</comment>
<feature type="transmembrane region" description="Helical" evidence="1">
    <location>
        <begin position="12"/>
        <end position="35"/>
    </location>
</feature>
<evidence type="ECO:0000313" key="2">
    <source>
        <dbReference type="EMBL" id="GAT96918.1"/>
    </source>
</evidence>
<feature type="transmembrane region" description="Helical" evidence="1">
    <location>
        <begin position="88"/>
        <end position="104"/>
    </location>
</feature>
<gene>
    <name evidence="2" type="ORF">CL6EHI_179860</name>
</gene>
<keyword evidence="1" id="KW-0812">Transmembrane</keyword>
<dbReference type="EMBL" id="BDEQ01000001">
    <property type="protein sequence ID" value="GAT96918.1"/>
    <property type="molecule type" value="Genomic_DNA"/>
</dbReference>
<dbReference type="AlphaFoldDB" id="A0A175JTZ8"/>
<dbReference type="VEuPathDB" id="AmoebaDB:EHI7A_011520"/>
<sequence length="166" mass="18769">MSFVSLKKIFKYVFIGWSLVMGILVILTGALHFVYNSAGSFLVEGLKTNPTLAVILVAVALLVMGLMTILYPIYFIFFKRESFVNSNWFFTLWYFILSCLTFFITGVLGLVVGTLCFITAVCLLIAIIILKFPNNSTMQRIDDTEVQPEYHSQIQQPANSLTEKKN</sequence>
<evidence type="ECO:0000256" key="1">
    <source>
        <dbReference type="SAM" id="Phobius"/>
    </source>
</evidence>
<organism evidence="2 3">
    <name type="scientific">Entamoeba histolytica</name>
    <dbReference type="NCBI Taxonomy" id="5759"/>
    <lineage>
        <taxon>Eukaryota</taxon>
        <taxon>Amoebozoa</taxon>
        <taxon>Evosea</taxon>
        <taxon>Archamoebae</taxon>
        <taxon>Mastigamoebida</taxon>
        <taxon>Entamoebidae</taxon>
        <taxon>Entamoeba</taxon>
    </lineage>
</organism>
<reference evidence="2 3" key="1">
    <citation type="submission" date="2016-05" db="EMBL/GenBank/DDBJ databases">
        <title>First whole genome sequencing of Entamoeba histolytica HM1:IMSS-clone-6.</title>
        <authorList>
            <person name="Mukherjee Avik.K."/>
            <person name="Izumyama S."/>
            <person name="Nakada-Tsukui K."/>
            <person name="Nozaki T."/>
        </authorList>
    </citation>
    <scope>NUCLEOTIDE SEQUENCE [LARGE SCALE GENOMIC DNA]</scope>
    <source>
        <strain evidence="2 3">HM1:IMSS clone 6</strain>
    </source>
</reference>
<accession>A0A175JTZ8</accession>
<keyword evidence="1" id="KW-1133">Transmembrane helix</keyword>